<dbReference type="EMBL" id="AZBU02000001">
    <property type="protein sequence ID" value="TMS33093.1"/>
    <property type="molecule type" value="Genomic_DNA"/>
</dbReference>
<dbReference type="Proteomes" id="UP000298663">
    <property type="component" value="Unassembled WGS sequence"/>
</dbReference>
<proteinExistence type="predicted"/>
<evidence type="ECO:0000313" key="2">
    <source>
        <dbReference type="Proteomes" id="UP000298663"/>
    </source>
</evidence>
<protein>
    <submittedName>
        <fullName evidence="1">Uncharacterized protein</fullName>
    </submittedName>
</protein>
<organism evidence="1 2">
    <name type="scientific">Steinernema carpocapsae</name>
    <name type="common">Entomopathogenic nematode</name>
    <dbReference type="NCBI Taxonomy" id="34508"/>
    <lineage>
        <taxon>Eukaryota</taxon>
        <taxon>Metazoa</taxon>
        <taxon>Ecdysozoa</taxon>
        <taxon>Nematoda</taxon>
        <taxon>Chromadorea</taxon>
        <taxon>Rhabditida</taxon>
        <taxon>Tylenchina</taxon>
        <taxon>Panagrolaimomorpha</taxon>
        <taxon>Strongyloidoidea</taxon>
        <taxon>Steinernematidae</taxon>
        <taxon>Steinernema</taxon>
    </lineage>
</organism>
<accession>A0A4V6I784</accession>
<comment type="caution">
    <text evidence="1">The sequence shown here is derived from an EMBL/GenBank/DDBJ whole genome shotgun (WGS) entry which is preliminary data.</text>
</comment>
<evidence type="ECO:0000313" key="1">
    <source>
        <dbReference type="EMBL" id="TMS33093.1"/>
    </source>
</evidence>
<dbReference type="AlphaFoldDB" id="A0A4V6I784"/>
<gene>
    <name evidence="1" type="ORF">L596_000869</name>
</gene>
<sequence length="78" mass="8768">MMLEMKVASSVYLSIHSCLQLFLRGCSSHFNSTNFETIIKVKPVDEDTKSVVLDAHSIPADVKPEILDYERFDHIIGG</sequence>
<reference evidence="1 2" key="2">
    <citation type="journal article" date="2019" name="G3 (Bethesda)">
        <title>Hybrid Assembly of the Genome of the Entomopathogenic Nematode Steinernema carpocapsae Identifies the X-Chromosome.</title>
        <authorList>
            <person name="Serra L."/>
            <person name="Macchietto M."/>
            <person name="Macias-Munoz A."/>
            <person name="McGill C.J."/>
            <person name="Rodriguez I.M."/>
            <person name="Rodriguez B."/>
            <person name="Murad R."/>
            <person name="Mortazavi A."/>
        </authorList>
    </citation>
    <scope>NUCLEOTIDE SEQUENCE [LARGE SCALE GENOMIC DNA]</scope>
    <source>
        <strain evidence="1 2">ALL</strain>
    </source>
</reference>
<reference evidence="1 2" key="1">
    <citation type="journal article" date="2015" name="Genome Biol.">
        <title>Comparative genomics of Steinernema reveals deeply conserved gene regulatory networks.</title>
        <authorList>
            <person name="Dillman A.R."/>
            <person name="Macchietto M."/>
            <person name="Porter C.F."/>
            <person name="Rogers A."/>
            <person name="Williams B."/>
            <person name="Antoshechkin I."/>
            <person name="Lee M.M."/>
            <person name="Goodwin Z."/>
            <person name="Lu X."/>
            <person name="Lewis E.E."/>
            <person name="Goodrich-Blair H."/>
            <person name="Stock S.P."/>
            <person name="Adams B.J."/>
            <person name="Sternberg P.W."/>
            <person name="Mortazavi A."/>
        </authorList>
    </citation>
    <scope>NUCLEOTIDE SEQUENCE [LARGE SCALE GENOMIC DNA]</scope>
    <source>
        <strain evidence="1 2">ALL</strain>
    </source>
</reference>
<keyword evidence="2" id="KW-1185">Reference proteome</keyword>
<name>A0A4V6I784_STECR</name>